<sequence>MEAMKKELYEEYLNLEVIGIIWNNILVDEFDLKWNDINNGQEFSDSEVRKERTNIIQEKLRDDQLDDGLEGTVSDSNVSRHKII</sequence>
<reference evidence="1 2" key="1">
    <citation type="submission" date="2017-10" db="EMBL/GenBank/DDBJ databases">
        <title>Extensive intraspecific genome diversity in a model arbuscular mycorrhizal fungus.</title>
        <authorList>
            <person name="Chen E.C.H."/>
            <person name="Morin E."/>
            <person name="Baudet D."/>
            <person name="Noel J."/>
            <person name="Ndikumana S."/>
            <person name="Charron P."/>
            <person name="St-Onge C."/>
            <person name="Giorgi J."/>
            <person name="Grigoriev I.V."/>
            <person name="Roux C."/>
            <person name="Martin F.M."/>
            <person name="Corradi N."/>
        </authorList>
    </citation>
    <scope>NUCLEOTIDE SEQUENCE [LARGE SCALE GENOMIC DNA]</scope>
    <source>
        <strain evidence="1 2">A1</strain>
    </source>
</reference>
<gene>
    <name evidence="1" type="ORF">RhiirA1_465053</name>
</gene>
<evidence type="ECO:0000313" key="2">
    <source>
        <dbReference type="Proteomes" id="UP000232688"/>
    </source>
</evidence>
<reference evidence="1 2" key="2">
    <citation type="submission" date="2017-10" db="EMBL/GenBank/DDBJ databases">
        <title>Genome analyses suggest a sexual origin of heterokaryosis in a supposedly ancient asexual fungus.</title>
        <authorList>
            <person name="Corradi N."/>
            <person name="Sedzielewska K."/>
            <person name="Noel J."/>
            <person name="Charron P."/>
            <person name="Farinelli L."/>
            <person name="Marton T."/>
            <person name="Kruger M."/>
            <person name="Pelin A."/>
            <person name="Brachmann A."/>
            <person name="Corradi N."/>
        </authorList>
    </citation>
    <scope>NUCLEOTIDE SEQUENCE [LARGE SCALE GENOMIC DNA]</scope>
    <source>
        <strain evidence="1 2">A1</strain>
    </source>
</reference>
<dbReference type="EMBL" id="LLXH01000849">
    <property type="protein sequence ID" value="PKC62509.1"/>
    <property type="molecule type" value="Genomic_DNA"/>
</dbReference>
<protein>
    <submittedName>
        <fullName evidence="1">Uncharacterized protein</fullName>
    </submittedName>
</protein>
<proteinExistence type="predicted"/>
<organism evidence="1 2">
    <name type="scientific">Rhizophagus irregularis</name>
    <dbReference type="NCBI Taxonomy" id="588596"/>
    <lineage>
        <taxon>Eukaryota</taxon>
        <taxon>Fungi</taxon>
        <taxon>Fungi incertae sedis</taxon>
        <taxon>Mucoromycota</taxon>
        <taxon>Glomeromycotina</taxon>
        <taxon>Glomeromycetes</taxon>
        <taxon>Glomerales</taxon>
        <taxon>Glomeraceae</taxon>
        <taxon>Rhizophagus</taxon>
    </lineage>
</organism>
<evidence type="ECO:0000313" key="1">
    <source>
        <dbReference type="EMBL" id="PKC62509.1"/>
    </source>
</evidence>
<dbReference type="AlphaFoldDB" id="A0A2N0RGT9"/>
<accession>A0A2N0RGT9</accession>
<comment type="caution">
    <text evidence="1">The sequence shown here is derived from an EMBL/GenBank/DDBJ whole genome shotgun (WGS) entry which is preliminary data.</text>
</comment>
<name>A0A2N0RGT9_9GLOM</name>
<dbReference type="VEuPathDB" id="FungiDB:RhiirA1_465053"/>
<dbReference type="Proteomes" id="UP000232688">
    <property type="component" value="Unassembled WGS sequence"/>
</dbReference>